<dbReference type="GO" id="GO:0004252">
    <property type="term" value="F:serine-type endopeptidase activity"/>
    <property type="evidence" value="ECO:0007669"/>
    <property type="project" value="InterPro"/>
</dbReference>
<dbReference type="InterPro" id="IPR018114">
    <property type="entry name" value="TRYPSIN_HIS"/>
</dbReference>
<dbReference type="AlphaFoldDB" id="A0A6G0W5L4"/>
<dbReference type="InterPro" id="IPR001254">
    <property type="entry name" value="Trypsin_dom"/>
</dbReference>
<evidence type="ECO:0000256" key="5">
    <source>
        <dbReference type="ARBA" id="ARBA00023180"/>
    </source>
</evidence>
<protein>
    <recommendedName>
        <fullName evidence="8">Peptidase S1 domain-containing protein</fullName>
    </recommendedName>
</protein>
<keyword evidence="3" id="KW-0843">Virulence</keyword>
<evidence type="ECO:0000256" key="6">
    <source>
        <dbReference type="RuleBase" id="RU363034"/>
    </source>
</evidence>
<keyword evidence="6" id="KW-0378">Hydrolase</keyword>
<dbReference type="CDD" id="cd00190">
    <property type="entry name" value="Tryp_SPc"/>
    <property type="match status" value="1"/>
</dbReference>
<keyword evidence="6" id="KW-0645">Protease</keyword>
<dbReference type="PROSITE" id="PS50240">
    <property type="entry name" value="TRYPSIN_DOM"/>
    <property type="match status" value="1"/>
</dbReference>
<dbReference type="SUPFAM" id="SSF50494">
    <property type="entry name" value="Trypsin-like serine proteases"/>
    <property type="match status" value="1"/>
</dbReference>
<keyword evidence="10" id="KW-1185">Reference proteome</keyword>
<dbReference type="InterPro" id="IPR001314">
    <property type="entry name" value="Peptidase_S1A"/>
</dbReference>
<dbReference type="PROSITE" id="PS00135">
    <property type="entry name" value="TRYPSIN_SER"/>
    <property type="match status" value="1"/>
</dbReference>
<dbReference type="PROSITE" id="PS00134">
    <property type="entry name" value="TRYPSIN_HIS"/>
    <property type="match status" value="1"/>
</dbReference>
<name>A0A6G0W5L4_9STRA</name>
<keyword evidence="5" id="KW-0325">Glycoprotein</keyword>
<dbReference type="EMBL" id="VJMJ01000336">
    <property type="protein sequence ID" value="KAF0722400.1"/>
    <property type="molecule type" value="Genomic_DNA"/>
</dbReference>
<sequence>MNILFALSTLFATAASQLEIVGGKEAAVGKHLYLSSLRLTAGGTTYCGGSLIAPNVILTAAHCTVELNGAIKYAVIGTHYNGGTTYGETIAVKQQIIHPKYNQSPHSYDFAIYLLASNAKMAPVPVSFDTVAANVPVVVRGWGATKEGGSSANVLLELGINTLTNTQCASLLAGYNVDSTMLCAGGQAGKDSCQGDSGGPLTIESSDSDTLVGVVSWGYGCARANKPGVYSRISAARDFIQPYLTSRAAALDVDAIDGNNSTDVSADVEPTLV</sequence>
<evidence type="ECO:0000256" key="2">
    <source>
        <dbReference type="ARBA" id="ARBA00022729"/>
    </source>
</evidence>
<dbReference type="InterPro" id="IPR050430">
    <property type="entry name" value="Peptidase_S1"/>
</dbReference>
<dbReference type="PRINTS" id="PR00722">
    <property type="entry name" value="CHYMOTRYPSIN"/>
</dbReference>
<accession>A0A6G0W5L4</accession>
<dbReference type="FunFam" id="2.40.10.10:FF:000068">
    <property type="entry name" value="transmembrane protease serine 2"/>
    <property type="match status" value="1"/>
</dbReference>
<dbReference type="InterPro" id="IPR043504">
    <property type="entry name" value="Peptidase_S1_PA_chymotrypsin"/>
</dbReference>
<keyword evidence="2 7" id="KW-0732">Signal</keyword>
<organism evidence="9 10">
    <name type="scientific">Aphanomyces euteiches</name>
    <dbReference type="NCBI Taxonomy" id="100861"/>
    <lineage>
        <taxon>Eukaryota</taxon>
        <taxon>Sar</taxon>
        <taxon>Stramenopiles</taxon>
        <taxon>Oomycota</taxon>
        <taxon>Saprolegniomycetes</taxon>
        <taxon>Saprolegniales</taxon>
        <taxon>Verrucalvaceae</taxon>
        <taxon>Aphanomyces</taxon>
    </lineage>
</organism>
<evidence type="ECO:0000313" key="9">
    <source>
        <dbReference type="EMBL" id="KAF0722400.1"/>
    </source>
</evidence>
<dbReference type="InterPro" id="IPR009003">
    <property type="entry name" value="Peptidase_S1_PA"/>
</dbReference>
<comment type="similarity">
    <text evidence="1">Belongs to the peptidase S1 family.</text>
</comment>
<keyword evidence="4" id="KW-1015">Disulfide bond</keyword>
<dbReference type="InterPro" id="IPR033116">
    <property type="entry name" value="TRYPSIN_SER"/>
</dbReference>
<proteinExistence type="inferred from homology"/>
<dbReference type="SMART" id="SM00020">
    <property type="entry name" value="Tryp_SPc"/>
    <property type="match status" value="1"/>
</dbReference>
<feature type="chain" id="PRO_5026131496" description="Peptidase S1 domain-containing protein" evidence="7">
    <location>
        <begin position="17"/>
        <end position="273"/>
    </location>
</feature>
<evidence type="ECO:0000313" key="10">
    <source>
        <dbReference type="Proteomes" id="UP000481153"/>
    </source>
</evidence>
<feature type="domain" description="Peptidase S1" evidence="8">
    <location>
        <begin position="20"/>
        <end position="245"/>
    </location>
</feature>
<keyword evidence="6" id="KW-0720">Serine protease</keyword>
<evidence type="ECO:0000259" key="8">
    <source>
        <dbReference type="PROSITE" id="PS50240"/>
    </source>
</evidence>
<dbReference type="FunFam" id="2.40.10.10:FF:000002">
    <property type="entry name" value="Transmembrane protease serine"/>
    <property type="match status" value="1"/>
</dbReference>
<dbReference type="Gene3D" id="2.40.10.10">
    <property type="entry name" value="Trypsin-like serine proteases"/>
    <property type="match status" value="1"/>
</dbReference>
<dbReference type="VEuPathDB" id="FungiDB:AeMF1_017960"/>
<feature type="signal peptide" evidence="7">
    <location>
        <begin position="1"/>
        <end position="16"/>
    </location>
</feature>
<evidence type="ECO:0000256" key="1">
    <source>
        <dbReference type="ARBA" id="ARBA00007664"/>
    </source>
</evidence>
<dbReference type="GO" id="GO:0006508">
    <property type="term" value="P:proteolysis"/>
    <property type="evidence" value="ECO:0007669"/>
    <property type="project" value="UniProtKB-KW"/>
</dbReference>
<evidence type="ECO:0000256" key="4">
    <source>
        <dbReference type="ARBA" id="ARBA00023157"/>
    </source>
</evidence>
<dbReference type="Proteomes" id="UP000481153">
    <property type="component" value="Unassembled WGS sequence"/>
</dbReference>
<evidence type="ECO:0000256" key="7">
    <source>
        <dbReference type="SAM" id="SignalP"/>
    </source>
</evidence>
<dbReference type="PANTHER" id="PTHR24276">
    <property type="entry name" value="POLYSERASE-RELATED"/>
    <property type="match status" value="1"/>
</dbReference>
<evidence type="ECO:0000256" key="3">
    <source>
        <dbReference type="ARBA" id="ARBA00023026"/>
    </source>
</evidence>
<dbReference type="PANTHER" id="PTHR24276:SF98">
    <property type="entry name" value="FI18310P1-RELATED"/>
    <property type="match status" value="1"/>
</dbReference>
<dbReference type="Pfam" id="PF00089">
    <property type="entry name" value="Trypsin"/>
    <property type="match status" value="1"/>
</dbReference>
<gene>
    <name evidence="9" type="ORF">Ae201684_018469</name>
</gene>
<reference evidence="9 10" key="1">
    <citation type="submission" date="2019-07" db="EMBL/GenBank/DDBJ databases">
        <title>Genomics analysis of Aphanomyces spp. identifies a new class of oomycete effector associated with host adaptation.</title>
        <authorList>
            <person name="Gaulin E."/>
        </authorList>
    </citation>
    <scope>NUCLEOTIDE SEQUENCE [LARGE SCALE GENOMIC DNA]</scope>
    <source>
        <strain evidence="9 10">ATCC 201684</strain>
    </source>
</reference>
<comment type="caution">
    <text evidence="9">The sequence shown here is derived from an EMBL/GenBank/DDBJ whole genome shotgun (WGS) entry which is preliminary data.</text>
</comment>